<feature type="compositionally biased region" description="Basic residues" evidence="1">
    <location>
        <begin position="8"/>
        <end position="18"/>
    </location>
</feature>
<feature type="region of interest" description="Disordered" evidence="1">
    <location>
        <begin position="327"/>
        <end position="367"/>
    </location>
</feature>
<organism evidence="2 3">
    <name type="scientific">Sphaerulina musiva (strain SO2202)</name>
    <name type="common">Poplar stem canker fungus</name>
    <name type="synonym">Septoria musiva</name>
    <dbReference type="NCBI Taxonomy" id="692275"/>
    <lineage>
        <taxon>Eukaryota</taxon>
        <taxon>Fungi</taxon>
        <taxon>Dikarya</taxon>
        <taxon>Ascomycota</taxon>
        <taxon>Pezizomycotina</taxon>
        <taxon>Dothideomycetes</taxon>
        <taxon>Dothideomycetidae</taxon>
        <taxon>Mycosphaerellales</taxon>
        <taxon>Mycosphaerellaceae</taxon>
        <taxon>Sphaerulina</taxon>
    </lineage>
</organism>
<feature type="compositionally biased region" description="Polar residues" evidence="1">
    <location>
        <begin position="456"/>
        <end position="467"/>
    </location>
</feature>
<feature type="region of interest" description="Disordered" evidence="1">
    <location>
        <begin position="391"/>
        <end position="429"/>
    </location>
</feature>
<sequence length="603" mass="65740">MSEPTPAVRRRARRKKKYVLSSSSEEEDSDASRSHRGPPPSGSGSDDGSEDDGDRDGSVSSFTSASSTSSAHALVAPRGKDDSQPTSPLTDDGSQILESPSESSVRNTSSAFESGVAWSPTSGTYQGSSSEGTHSARFSTVSSEQSSSLDAEHIRDPLLQALAVEVRIKVKLTPCLTALKYHKISPRPTKMDAQIIRQAAVSALKLAKQHESLVQAGTLARCHFYNGLTDIVYSRDAFKKTSARARKQFKLAVSIGRECQSSVDEEVLAKHWLVWIAAGGTLSRESHSDNNDSDKSIDARAAQDPGEGARSHAKGLLERWLFAFPSGRPTTPESFDSRSDTSSTDTSTQQSSQSGSQRSSTQESLEFGMRPAPLAFVRRVGLRTDILSHNSESVKEPISPGAVQEPYSPNILDQVSPKDTRPRISSLKSSSWWPPSPLKSINPRFPFESWMGNDSRVISPTSSSDSAVTEEELSTSSRAEPLNFMPFGLYTPGVTTATESTSVTPHASRRNSRVESDSDSPAPPARSLSEHRRYLNSIYQSSEEEDDAGTGTEHERRRSRLFSVTTALPWSRQSPRSPEALLEEGDSPVHQPQRRRRSIGETW</sequence>
<feature type="compositionally biased region" description="Polar residues" evidence="1">
    <location>
        <begin position="493"/>
        <end position="505"/>
    </location>
</feature>
<evidence type="ECO:0000313" key="2">
    <source>
        <dbReference type="EMBL" id="EMF09528.1"/>
    </source>
</evidence>
<proteinExistence type="predicted"/>
<dbReference type="EMBL" id="KB456269">
    <property type="protein sequence ID" value="EMF09528.1"/>
    <property type="molecule type" value="Genomic_DNA"/>
</dbReference>
<keyword evidence="3" id="KW-1185">Reference proteome</keyword>
<dbReference type="GeneID" id="27898026"/>
<feature type="region of interest" description="Disordered" evidence="1">
    <location>
        <begin position="283"/>
        <end position="310"/>
    </location>
</feature>
<name>N1QG50_SPHMS</name>
<dbReference type="AlphaFoldDB" id="N1QG50"/>
<feature type="compositionally biased region" description="Low complexity" evidence="1">
    <location>
        <begin position="58"/>
        <end position="71"/>
    </location>
</feature>
<dbReference type="Proteomes" id="UP000016931">
    <property type="component" value="Unassembled WGS sequence"/>
</dbReference>
<feature type="region of interest" description="Disordered" evidence="1">
    <location>
        <begin position="1"/>
        <end position="150"/>
    </location>
</feature>
<gene>
    <name evidence="2" type="ORF">SEPMUDRAFT_110996</name>
</gene>
<feature type="compositionally biased region" description="Polar residues" evidence="1">
    <location>
        <begin position="119"/>
        <end position="149"/>
    </location>
</feature>
<evidence type="ECO:0000313" key="3">
    <source>
        <dbReference type="Proteomes" id="UP000016931"/>
    </source>
</evidence>
<evidence type="ECO:0000256" key="1">
    <source>
        <dbReference type="SAM" id="MobiDB-lite"/>
    </source>
</evidence>
<feature type="region of interest" description="Disordered" evidence="1">
    <location>
        <begin position="456"/>
        <end position="603"/>
    </location>
</feature>
<feature type="compositionally biased region" description="Low complexity" evidence="1">
    <location>
        <begin position="340"/>
        <end position="364"/>
    </location>
</feature>
<feature type="compositionally biased region" description="Basic and acidic residues" evidence="1">
    <location>
        <begin position="284"/>
        <end position="298"/>
    </location>
</feature>
<dbReference type="RefSeq" id="XP_016757649.1">
    <property type="nucleotide sequence ID" value="XM_016900889.1"/>
</dbReference>
<accession>N1QG50</accession>
<feature type="compositionally biased region" description="Polar residues" evidence="1">
    <location>
        <begin position="562"/>
        <end position="576"/>
    </location>
</feature>
<feature type="compositionally biased region" description="Polar residues" evidence="1">
    <location>
        <begin position="84"/>
        <end position="112"/>
    </location>
</feature>
<reference evidence="2 3" key="1">
    <citation type="journal article" date="2012" name="PLoS Pathog.">
        <title>Diverse lifestyles and strategies of plant pathogenesis encoded in the genomes of eighteen Dothideomycetes fungi.</title>
        <authorList>
            <person name="Ohm R.A."/>
            <person name="Feau N."/>
            <person name="Henrissat B."/>
            <person name="Schoch C.L."/>
            <person name="Horwitz B.A."/>
            <person name="Barry K.W."/>
            <person name="Condon B.J."/>
            <person name="Copeland A.C."/>
            <person name="Dhillon B."/>
            <person name="Glaser F."/>
            <person name="Hesse C.N."/>
            <person name="Kosti I."/>
            <person name="LaButti K."/>
            <person name="Lindquist E.A."/>
            <person name="Lucas S."/>
            <person name="Salamov A.A."/>
            <person name="Bradshaw R.E."/>
            <person name="Ciuffetti L."/>
            <person name="Hamelin R.C."/>
            <person name="Kema G.H.J."/>
            <person name="Lawrence C."/>
            <person name="Scott J.A."/>
            <person name="Spatafora J.W."/>
            <person name="Turgeon B.G."/>
            <person name="de Wit P.J.G.M."/>
            <person name="Zhong S."/>
            <person name="Goodwin S.B."/>
            <person name="Grigoriev I.V."/>
        </authorList>
    </citation>
    <scope>NUCLEOTIDE SEQUENCE [LARGE SCALE GENOMIC DNA]</scope>
    <source>
        <strain evidence="2 3">SO2202</strain>
    </source>
</reference>
<protein>
    <submittedName>
        <fullName evidence="2">Uncharacterized protein</fullName>
    </submittedName>
</protein>
<dbReference type="HOGENOM" id="CLU_452818_0_0_1"/>